<evidence type="ECO:0000256" key="1">
    <source>
        <dbReference type="ARBA" id="ARBA00022679"/>
    </source>
</evidence>
<dbReference type="PANTHER" id="PTHR43877:SF2">
    <property type="entry name" value="AMINOALKYLPHOSPHONATE N-ACETYLTRANSFERASE-RELATED"/>
    <property type="match status" value="1"/>
</dbReference>
<dbReference type="CDD" id="cd04301">
    <property type="entry name" value="NAT_SF"/>
    <property type="match status" value="1"/>
</dbReference>
<feature type="domain" description="N-acetyltransferase" evidence="3">
    <location>
        <begin position="2"/>
        <end position="146"/>
    </location>
</feature>
<dbReference type="InterPro" id="IPR000182">
    <property type="entry name" value="GNAT_dom"/>
</dbReference>
<name>A0ABX1J4U2_9PSEU</name>
<evidence type="ECO:0000256" key="2">
    <source>
        <dbReference type="ARBA" id="ARBA00023315"/>
    </source>
</evidence>
<dbReference type="SUPFAM" id="SSF55729">
    <property type="entry name" value="Acyl-CoA N-acyltransferases (Nat)"/>
    <property type="match status" value="1"/>
</dbReference>
<sequence length="146" mass="16525">MIALRRLTPEDWEVWRELRLAALRDAAYAFKTSLAEWQDAPEQRWRQRLTDVELNVLAECDGEPAGIVSGTRTDGTVRLLSMYVAPFARGRGAGDALVRAVVRWAGESRVLLRVFDDNEPAKKLYRRNGFVPAGLFGREREMAHPG</sequence>
<evidence type="ECO:0000313" key="5">
    <source>
        <dbReference type="Proteomes" id="UP000715441"/>
    </source>
</evidence>
<proteinExistence type="predicted"/>
<dbReference type="RefSeq" id="WP_168516726.1">
    <property type="nucleotide sequence ID" value="NZ_JAAXLS010000010.1"/>
</dbReference>
<keyword evidence="5" id="KW-1185">Reference proteome</keyword>
<dbReference type="InterPro" id="IPR016181">
    <property type="entry name" value="Acyl_CoA_acyltransferase"/>
</dbReference>
<comment type="caution">
    <text evidence="4">The sequence shown here is derived from an EMBL/GenBank/DDBJ whole genome shotgun (WGS) entry which is preliminary data.</text>
</comment>
<dbReference type="PANTHER" id="PTHR43877">
    <property type="entry name" value="AMINOALKYLPHOSPHONATE N-ACETYLTRANSFERASE-RELATED-RELATED"/>
    <property type="match status" value="1"/>
</dbReference>
<evidence type="ECO:0000313" key="4">
    <source>
        <dbReference type="EMBL" id="NKQ54634.1"/>
    </source>
</evidence>
<organism evidence="4 5">
    <name type="scientific">Amycolatopsis acididurans</name>
    <dbReference type="NCBI Taxonomy" id="2724524"/>
    <lineage>
        <taxon>Bacteria</taxon>
        <taxon>Bacillati</taxon>
        <taxon>Actinomycetota</taxon>
        <taxon>Actinomycetes</taxon>
        <taxon>Pseudonocardiales</taxon>
        <taxon>Pseudonocardiaceae</taxon>
        <taxon>Amycolatopsis</taxon>
    </lineage>
</organism>
<dbReference type="PROSITE" id="PS51186">
    <property type="entry name" value="GNAT"/>
    <property type="match status" value="1"/>
</dbReference>
<dbReference type="Gene3D" id="3.40.630.30">
    <property type="match status" value="1"/>
</dbReference>
<gene>
    <name evidence="4" type="ORF">HFP15_17265</name>
</gene>
<protein>
    <submittedName>
        <fullName evidence="4">GNAT family N-acetyltransferase</fullName>
    </submittedName>
</protein>
<dbReference type="InterPro" id="IPR050832">
    <property type="entry name" value="Bact_Acetyltransf"/>
</dbReference>
<reference evidence="4 5" key="1">
    <citation type="submission" date="2020-04" db="EMBL/GenBank/DDBJ databases">
        <title>Novel species.</title>
        <authorList>
            <person name="Teo W.F.A."/>
            <person name="Lipun K."/>
            <person name="Srisuk N."/>
            <person name="Duangmal K."/>
        </authorList>
    </citation>
    <scope>NUCLEOTIDE SEQUENCE [LARGE SCALE GENOMIC DNA]</scope>
    <source>
        <strain evidence="4 5">K13G38</strain>
    </source>
</reference>
<accession>A0ABX1J4U2</accession>
<keyword evidence="1" id="KW-0808">Transferase</keyword>
<dbReference type="EMBL" id="JAAXLS010000010">
    <property type="protein sequence ID" value="NKQ54634.1"/>
    <property type="molecule type" value="Genomic_DNA"/>
</dbReference>
<dbReference type="Proteomes" id="UP000715441">
    <property type="component" value="Unassembled WGS sequence"/>
</dbReference>
<dbReference type="Pfam" id="PF00583">
    <property type="entry name" value="Acetyltransf_1"/>
    <property type="match status" value="1"/>
</dbReference>
<evidence type="ECO:0000259" key="3">
    <source>
        <dbReference type="PROSITE" id="PS51186"/>
    </source>
</evidence>
<keyword evidence="2" id="KW-0012">Acyltransferase</keyword>